<dbReference type="AlphaFoldDB" id="G0MVZ5"/>
<proteinExistence type="predicted"/>
<protein>
    <submittedName>
        <fullName evidence="1">Uncharacterized protein</fullName>
    </submittedName>
</protein>
<dbReference type="Proteomes" id="UP000008068">
    <property type="component" value="Unassembled WGS sequence"/>
</dbReference>
<accession>G0MVZ5</accession>
<sequence>MSSQRPQPVLLDMPKHILEKIIEGTGDFKESFFLVEEDYANLSLLAKSNLPPEN</sequence>
<gene>
    <name evidence="1" type="ORF">CAEBREN_26228</name>
</gene>
<dbReference type="InParanoid" id="G0MVZ5"/>
<evidence type="ECO:0000313" key="2">
    <source>
        <dbReference type="Proteomes" id="UP000008068"/>
    </source>
</evidence>
<dbReference type="EMBL" id="GL379815">
    <property type="protein sequence ID" value="EGT45337.1"/>
    <property type="molecule type" value="Genomic_DNA"/>
</dbReference>
<keyword evidence="2" id="KW-1185">Reference proteome</keyword>
<name>G0MVZ5_CAEBE</name>
<evidence type="ECO:0000313" key="1">
    <source>
        <dbReference type="EMBL" id="EGT45337.1"/>
    </source>
</evidence>
<dbReference type="HOGENOM" id="CLU_3052315_0_0_1"/>
<reference evidence="2" key="1">
    <citation type="submission" date="2011-07" db="EMBL/GenBank/DDBJ databases">
        <authorList>
            <consortium name="Caenorhabditis brenneri Sequencing and Analysis Consortium"/>
            <person name="Wilson R.K."/>
        </authorList>
    </citation>
    <scope>NUCLEOTIDE SEQUENCE [LARGE SCALE GENOMIC DNA]</scope>
    <source>
        <strain evidence="2">PB2801</strain>
    </source>
</reference>
<organism evidence="2">
    <name type="scientific">Caenorhabditis brenneri</name>
    <name type="common">Nematode worm</name>
    <dbReference type="NCBI Taxonomy" id="135651"/>
    <lineage>
        <taxon>Eukaryota</taxon>
        <taxon>Metazoa</taxon>
        <taxon>Ecdysozoa</taxon>
        <taxon>Nematoda</taxon>
        <taxon>Chromadorea</taxon>
        <taxon>Rhabditida</taxon>
        <taxon>Rhabditina</taxon>
        <taxon>Rhabditomorpha</taxon>
        <taxon>Rhabditoidea</taxon>
        <taxon>Rhabditidae</taxon>
        <taxon>Peloderinae</taxon>
        <taxon>Caenorhabditis</taxon>
    </lineage>
</organism>